<name>M2SUW0_COCSN</name>
<gene>
    <name evidence="2" type="ORF">COCSADRAFT_236629</name>
</gene>
<proteinExistence type="predicted"/>
<feature type="compositionally biased region" description="Low complexity" evidence="1">
    <location>
        <begin position="107"/>
        <end position="119"/>
    </location>
</feature>
<organism evidence="2 3">
    <name type="scientific">Cochliobolus sativus (strain ND90Pr / ATCC 201652)</name>
    <name type="common">Common root rot and spot blotch fungus</name>
    <name type="synonym">Bipolaris sorokiniana</name>
    <dbReference type="NCBI Taxonomy" id="665912"/>
    <lineage>
        <taxon>Eukaryota</taxon>
        <taxon>Fungi</taxon>
        <taxon>Dikarya</taxon>
        <taxon>Ascomycota</taxon>
        <taxon>Pezizomycotina</taxon>
        <taxon>Dothideomycetes</taxon>
        <taxon>Pleosporomycetidae</taxon>
        <taxon>Pleosporales</taxon>
        <taxon>Pleosporineae</taxon>
        <taxon>Pleosporaceae</taxon>
        <taxon>Bipolaris</taxon>
    </lineage>
</organism>
<keyword evidence="3" id="KW-1185">Reference proteome</keyword>
<feature type="region of interest" description="Disordered" evidence="1">
    <location>
        <begin position="90"/>
        <end position="119"/>
    </location>
</feature>
<reference evidence="3" key="2">
    <citation type="journal article" date="2013" name="PLoS Genet.">
        <title>Comparative genome structure, secondary metabolite, and effector coding capacity across Cochliobolus pathogens.</title>
        <authorList>
            <person name="Condon B.J."/>
            <person name="Leng Y."/>
            <person name="Wu D."/>
            <person name="Bushley K.E."/>
            <person name="Ohm R.A."/>
            <person name="Otillar R."/>
            <person name="Martin J."/>
            <person name="Schackwitz W."/>
            <person name="Grimwood J."/>
            <person name="MohdZainudin N."/>
            <person name="Xue C."/>
            <person name="Wang R."/>
            <person name="Manning V.A."/>
            <person name="Dhillon B."/>
            <person name="Tu Z.J."/>
            <person name="Steffenson B.J."/>
            <person name="Salamov A."/>
            <person name="Sun H."/>
            <person name="Lowry S."/>
            <person name="LaButti K."/>
            <person name="Han J."/>
            <person name="Copeland A."/>
            <person name="Lindquist E."/>
            <person name="Barry K."/>
            <person name="Schmutz J."/>
            <person name="Baker S.E."/>
            <person name="Ciuffetti L.M."/>
            <person name="Grigoriev I.V."/>
            <person name="Zhong S."/>
            <person name="Turgeon B.G."/>
        </authorList>
    </citation>
    <scope>NUCLEOTIDE SEQUENCE [LARGE SCALE GENOMIC DNA]</scope>
    <source>
        <strain evidence="3">ND90Pr / ATCC 201652</strain>
    </source>
</reference>
<reference evidence="2 3" key="1">
    <citation type="journal article" date="2012" name="PLoS Pathog.">
        <title>Diverse lifestyles and strategies of plant pathogenesis encoded in the genomes of eighteen Dothideomycetes fungi.</title>
        <authorList>
            <person name="Ohm R.A."/>
            <person name="Feau N."/>
            <person name="Henrissat B."/>
            <person name="Schoch C.L."/>
            <person name="Horwitz B.A."/>
            <person name="Barry K.W."/>
            <person name="Condon B.J."/>
            <person name="Copeland A.C."/>
            <person name="Dhillon B."/>
            <person name="Glaser F."/>
            <person name="Hesse C.N."/>
            <person name="Kosti I."/>
            <person name="LaButti K."/>
            <person name="Lindquist E.A."/>
            <person name="Lucas S."/>
            <person name="Salamov A.A."/>
            <person name="Bradshaw R.E."/>
            <person name="Ciuffetti L."/>
            <person name="Hamelin R.C."/>
            <person name="Kema G.H.J."/>
            <person name="Lawrence C."/>
            <person name="Scott J.A."/>
            <person name="Spatafora J.W."/>
            <person name="Turgeon B.G."/>
            <person name="de Wit P.J.G.M."/>
            <person name="Zhong S."/>
            <person name="Goodwin S.B."/>
            <person name="Grigoriev I.V."/>
        </authorList>
    </citation>
    <scope>NUCLEOTIDE SEQUENCE [LARGE SCALE GENOMIC DNA]</scope>
    <source>
        <strain evidence="3">ND90Pr / ATCC 201652</strain>
    </source>
</reference>
<dbReference type="Proteomes" id="UP000016934">
    <property type="component" value="Unassembled WGS sequence"/>
</dbReference>
<evidence type="ECO:0000313" key="2">
    <source>
        <dbReference type="EMBL" id="EMD60856.1"/>
    </source>
</evidence>
<dbReference type="KEGG" id="bsc:COCSADRAFT_236629"/>
<dbReference type="GeneID" id="19134888"/>
<protein>
    <submittedName>
        <fullName evidence="2">Uncharacterized protein</fullName>
    </submittedName>
</protein>
<dbReference type="RefSeq" id="XP_007703234.1">
    <property type="nucleotide sequence ID" value="XM_007705044.1"/>
</dbReference>
<dbReference type="AlphaFoldDB" id="M2SUW0"/>
<evidence type="ECO:0000313" key="3">
    <source>
        <dbReference type="Proteomes" id="UP000016934"/>
    </source>
</evidence>
<evidence type="ECO:0000256" key="1">
    <source>
        <dbReference type="SAM" id="MobiDB-lite"/>
    </source>
</evidence>
<dbReference type="EMBL" id="KB445649">
    <property type="protein sequence ID" value="EMD60856.1"/>
    <property type="molecule type" value="Genomic_DNA"/>
</dbReference>
<dbReference type="HOGENOM" id="CLU_2061309_0_0_1"/>
<accession>M2SUW0</accession>
<sequence>MHVPMYVVCGQRPSIYTVVLYTYTLNWLCFHVVAVGNCALTWASHAWAPCPHTHTTLCLAAPRLALPCRARSLACLASCVVFRRVATRANAPGPCYPLLDPRPWRPPSRSSASSARRTS</sequence>